<name>A0A4Z2C6E2_9TELE</name>
<feature type="domain" description="C2H2-type" evidence="17">
    <location>
        <begin position="233"/>
        <end position="260"/>
    </location>
</feature>
<evidence type="ECO:0000256" key="3">
    <source>
        <dbReference type="ARBA" id="ARBA00022491"/>
    </source>
</evidence>
<evidence type="ECO:0000256" key="15">
    <source>
        <dbReference type="PROSITE-ProRule" id="PRU00042"/>
    </source>
</evidence>
<dbReference type="Pfam" id="PF00096">
    <property type="entry name" value="zf-C2H2"/>
    <property type="match status" value="3"/>
</dbReference>
<comment type="subcellular location">
    <subcellularLocation>
        <location evidence="1">Nucleus</location>
    </subcellularLocation>
</comment>
<evidence type="ECO:0000256" key="4">
    <source>
        <dbReference type="ARBA" id="ARBA00022723"/>
    </source>
</evidence>
<proteinExistence type="inferred from homology"/>
<dbReference type="FunFam" id="3.30.160.60:FF:000942">
    <property type="entry name" value="Snail zinc finger protein"/>
    <property type="match status" value="1"/>
</dbReference>
<keyword evidence="8" id="KW-0805">Transcription regulation</keyword>
<sequence length="291" mass="32987">MPRSFLVKNHHNGRKWKYSKLKPKREESHSDNNEDSLLHTTTPPHPHCPVSSPQLQKATKTISPSSCSYPIRTELHLPTPSDSPTLSFLGHCSGPYSRSFAQSSAEVNLEIQHIAGDSRRRESLHPPSLPLVTIFPAVPPNCSSLERFECLDCHNEHLSFMGLAKCRQLRCEWSSKKYFNCKYCEKEYISLGALKMHIRTHTLPCVCKLCGKAFSRPWLLQGHIRTHTGEKPFSCFHCSRAFADRSNLRAHLQTHSEMKRYQCACLPQDFLQDFTVSQAPGGRLSSVLTAC</sequence>
<dbReference type="InterPro" id="IPR036236">
    <property type="entry name" value="Znf_C2H2_sf"/>
</dbReference>
<comment type="similarity">
    <text evidence="12">Belongs to the snail C2H2-type zinc-finger protein family.</text>
</comment>
<keyword evidence="7" id="KW-0862">Zinc</keyword>
<dbReference type="SMART" id="SM00355">
    <property type="entry name" value="ZnF_C2H2"/>
    <property type="match status" value="3"/>
</dbReference>
<evidence type="ECO:0000259" key="17">
    <source>
        <dbReference type="PROSITE" id="PS50157"/>
    </source>
</evidence>
<dbReference type="AlphaFoldDB" id="A0A4Z2C6E2"/>
<evidence type="ECO:0000256" key="12">
    <source>
        <dbReference type="ARBA" id="ARBA00037948"/>
    </source>
</evidence>
<evidence type="ECO:0000256" key="5">
    <source>
        <dbReference type="ARBA" id="ARBA00022737"/>
    </source>
</evidence>
<evidence type="ECO:0000256" key="6">
    <source>
        <dbReference type="ARBA" id="ARBA00022771"/>
    </source>
</evidence>
<feature type="domain" description="C2H2-type" evidence="17">
    <location>
        <begin position="179"/>
        <end position="202"/>
    </location>
</feature>
<dbReference type="PROSITE" id="PS50157">
    <property type="entry name" value="ZINC_FINGER_C2H2_2"/>
    <property type="match status" value="3"/>
</dbReference>
<gene>
    <name evidence="18" type="ORF">fugu_012815</name>
</gene>
<keyword evidence="2" id="KW-0217">Developmental protein</keyword>
<evidence type="ECO:0000256" key="7">
    <source>
        <dbReference type="ARBA" id="ARBA00022833"/>
    </source>
</evidence>
<organism evidence="18 19">
    <name type="scientific">Takifugu bimaculatus</name>
    <dbReference type="NCBI Taxonomy" id="433685"/>
    <lineage>
        <taxon>Eukaryota</taxon>
        <taxon>Metazoa</taxon>
        <taxon>Chordata</taxon>
        <taxon>Craniata</taxon>
        <taxon>Vertebrata</taxon>
        <taxon>Euteleostomi</taxon>
        <taxon>Actinopterygii</taxon>
        <taxon>Neopterygii</taxon>
        <taxon>Teleostei</taxon>
        <taxon>Neoteleostei</taxon>
        <taxon>Acanthomorphata</taxon>
        <taxon>Eupercaria</taxon>
        <taxon>Tetraodontiformes</taxon>
        <taxon>Tetradontoidea</taxon>
        <taxon>Tetraodontidae</taxon>
        <taxon>Takifugu</taxon>
    </lineage>
</organism>
<dbReference type="InterPro" id="IPR050527">
    <property type="entry name" value="Snail/Krueppel_Znf"/>
</dbReference>
<evidence type="ECO:0000313" key="19">
    <source>
        <dbReference type="Proteomes" id="UP000516260"/>
    </source>
</evidence>
<evidence type="ECO:0000256" key="16">
    <source>
        <dbReference type="SAM" id="MobiDB-lite"/>
    </source>
</evidence>
<reference evidence="18 19" key="1">
    <citation type="submission" date="2019-04" db="EMBL/GenBank/DDBJ databases">
        <title>The sequence and de novo assembly of Takifugu bimaculatus genome using PacBio and Hi-C technologies.</title>
        <authorList>
            <person name="Xu P."/>
            <person name="Liu B."/>
            <person name="Zhou Z."/>
        </authorList>
    </citation>
    <scope>NUCLEOTIDE SEQUENCE [LARGE SCALE GENOMIC DNA]</scope>
    <source>
        <strain evidence="18">TB-2018</strain>
        <tissue evidence="18">Muscle</tissue>
    </source>
</reference>
<keyword evidence="19" id="KW-1185">Reference proteome</keyword>
<dbReference type="GO" id="GO:0000981">
    <property type="term" value="F:DNA-binding transcription factor activity, RNA polymerase II-specific"/>
    <property type="evidence" value="ECO:0007669"/>
    <property type="project" value="TreeGrafter"/>
</dbReference>
<feature type="domain" description="C2H2-type" evidence="17">
    <location>
        <begin position="205"/>
        <end position="232"/>
    </location>
</feature>
<dbReference type="PANTHER" id="PTHR24388:SF42">
    <property type="entry name" value="ZINC FINGER PROTEIN SNAI2"/>
    <property type="match status" value="1"/>
</dbReference>
<dbReference type="PANTHER" id="PTHR24388">
    <property type="entry name" value="ZINC FINGER PROTEIN"/>
    <property type="match status" value="1"/>
</dbReference>
<keyword evidence="10" id="KW-0804">Transcription</keyword>
<dbReference type="Proteomes" id="UP000516260">
    <property type="component" value="Chromosome 13"/>
</dbReference>
<evidence type="ECO:0000256" key="2">
    <source>
        <dbReference type="ARBA" id="ARBA00022473"/>
    </source>
</evidence>
<evidence type="ECO:0000256" key="13">
    <source>
        <dbReference type="ARBA" id="ARBA00041200"/>
    </source>
</evidence>
<dbReference type="GO" id="GO:0005634">
    <property type="term" value="C:nucleus"/>
    <property type="evidence" value="ECO:0007669"/>
    <property type="project" value="UniProtKB-SubCell"/>
</dbReference>
<evidence type="ECO:0000256" key="14">
    <source>
        <dbReference type="ARBA" id="ARBA00041994"/>
    </source>
</evidence>
<accession>A0A4Z2C6E2</accession>
<keyword evidence="5" id="KW-0677">Repeat</keyword>
<dbReference type="FunFam" id="3.30.160.60:FF:000085">
    <property type="entry name" value="Snail zinc finger protein"/>
    <property type="match status" value="1"/>
</dbReference>
<evidence type="ECO:0000313" key="18">
    <source>
        <dbReference type="EMBL" id="TNM99782.1"/>
    </source>
</evidence>
<dbReference type="Gene3D" id="3.30.160.60">
    <property type="entry name" value="Classic Zinc Finger"/>
    <property type="match status" value="3"/>
</dbReference>
<feature type="region of interest" description="Disordered" evidence="16">
    <location>
        <begin position="1"/>
        <end position="56"/>
    </location>
</feature>
<dbReference type="GO" id="GO:0000978">
    <property type="term" value="F:RNA polymerase II cis-regulatory region sequence-specific DNA binding"/>
    <property type="evidence" value="ECO:0007669"/>
    <property type="project" value="TreeGrafter"/>
</dbReference>
<dbReference type="PROSITE" id="PS00028">
    <property type="entry name" value="ZINC_FINGER_C2H2_1"/>
    <property type="match status" value="3"/>
</dbReference>
<dbReference type="GO" id="GO:0008270">
    <property type="term" value="F:zinc ion binding"/>
    <property type="evidence" value="ECO:0007669"/>
    <property type="project" value="UniProtKB-KW"/>
</dbReference>
<keyword evidence="3" id="KW-0678">Repressor</keyword>
<keyword evidence="4" id="KW-0479">Metal-binding</keyword>
<feature type="compositionally biased region" description="Basic residues" evidence="16">
    <location>
        <begin position="8"/>
        <end position="23"/>
    </location>
</feature>
<dbReference type="InterPro" id="IPR013087">
    <property type="entry name" value="Znf_C2H2_type"/>
</dbReference>
<evidence type="ECO:0000256" key="8">
    <source>
        <dbReference type="ARBA" id="ARBA00023015"/>
    </source>
</evidence>
<dbReference type="EMBL" id="SWLE01000005">
    <property type="protein sequence ID" value="TNM99782.1"/>
    <property type="molecule type" value="Genomic_DNA"/>
</dbReference>
<evidence type="ECO:0000256" key="1">
    <source>
        <dbReference type="ARBA" id="ARBA00004123"/>
    </source>
</evidence>
<keyword evidence="6 15" id="KW-0863">Zinc-finger</keyword>
<protein>
    <recommendedName>
        <fullName evidence="13">Zinc finger protein SNAI2</fullName>
    </recommendedName>
    <alternativeName>
        <fullName evidence="14">Protein snail homolog 2</fullName>
    </alternativeName>
</protein>
<evidence type="ECO:0000256" key="11">
    <source>
        <dbReference type="ARBA" id="ARBA00023242"/>
    </source>
</evidence>
<dbReference type="SUPFAM" id="SSF57667">
    <property type="entry name" value="beta-beta-alpha zinc fingers"/>
    <property type="match status" value="2"/>
</dbReference>
<evidence type="ECO:0000256" key="9">
    <source>
        <dbReference type="ARBA" id="ARBA00023125"/>
    </source>
</evidence>
<keyword evidence="11" id="KW-0539">Nucleus</keyword>
<dbReference type="FunFam" id="3.30.160.60:FF:000860">
    <property type="entry name" value="zinc finger protein SNAI2"/>
    <property type="match status" value="1"/>
</dbReference>
<evidence type="ECO:0000256" key="10">
    <source>
        <dbReference type="ARBA" id="ARBA00023163"/>
    </source>
</evidence>
<keyword evidence="9" id="KW-0238">DNA-binding</keyword>
<comment type="caution">
    <text evidence="18">The sequence shown here is derived from an EMBL/GenBank/DDBJ whole genome shotgun (WGS) entry which is preliminary data.</text>
</comment>